<evidence type="ECO:0000313" key="3">
    <source>
        <dbReference type="Proteomes" id="UP001285521"/>
    </source>
</evidence>
<comment type="caution">
    <text evidence="2">The sequence shown here is derived from an EMBL/GenBank/DDBJ whole genome shotgun (WGS) entry which is preliminary data.</text>
</comment>
<feature type="compositionally biased region" description="Basic and acidic residues" evidence="1">
    <location>
        <begin position="1"/>
        <end position="18"/>
    </location>
</feature>
<protein>
    <submittedName>
        <fullName evidence="2">Uncharacterized protein</fullName>
    </submittedName>
</protein>
<dbReference type="Proteomes" id="UP001285521">
    <property type="component" value="Unassembled WGS sequence"/>
</dbReference>
<feature type="region of interest" description="Disordered" evidence="1">
    <location>
        <begin position="1"/>
        <end position="41"/>
    </location>
</feature>
<proteinExistence type="predicted"/>
<reference evidence="2 3" key="1">
    <citation type="submission" date="2023-11" db="EMBL/GenBank/DDBJ databases">
        <title>Lentzea sokolovensis, sp. nov., Lentzea kristufkii, sp. nov., and Lentzea miocenensis, sp. nov., rare actinobacteria from Sokolov Coal Basin, Miocene lacustrine sediment, Czech Republic.</title>
        <authorList>
            <person name="Lara A."/>
            <person name="Kotroba L."/>
            <person name="Nouioui I."/>
            <person name="Neumann-Schaal M."/>
            <person name="Mast Y."/>
            <person name="Chronakova A."/>
        </authorList>
    </citation>
    <scope>NUCLEOTIDE SEQUENCE [LARGE SCALE GENOMIC DNA]</scope>
    <source>
        <strain evidence="2 3">BCCO 10_0856</strain>
    </source>
</reference>
<keyword evidence="3" id="KW-1185">Reference proteome</keyword>
<dbReference type="EMBL" id="JAXAVW010000043">
    <property type="protein sequence ID" value="MDX8036318.1"/>
    <property type="molecule type" value="Genomic_DNA"/>
</dbReference>
<evidence type="ECO:0000256" key="1">
    <source>
        <dbReference type="SAM" id="MobiDB-lite"/>
    </source>
</evidence>
<evidence type="ECO:0000313" key="2">
    <source>
        <dbReference type="EMBL" id="MDX8036318.1"/>
    </source>
</evidence>
<accession>A0ABU4TDS7</accession>
<organism evidence="2 3">
    <name type="scientific">Lentzea miocenica</name>
    <dbReference type="NCBI Taxonomy" id="3095431"/>
    <lineage>
        <taxon>Bacteria</taxon>
        <taxon>Bacillati</taxon>
        <taxon>Actinomycetota</taxon>
        <taxon>Actinomycetes</taxon>
        <taxon>Pseudonocardiales</taxon>
        <taxon>Pseudonocardiaceae</taxon>
        <taxon>Lentzea</taxon>
    </lineage>
</organism>
<name>A0ABU4TDS7_9PSEU</name>
<dbReference type="RefSeq" id="WP_319971321.1">
    <property type="nucleotide sequence ID" value="NZ_JAXAVW010000043.1"/>
</dbReference>
<gene>
    <name evidence="2" type="ORF">SK803_39505</name>
</gene>
<sequence length="163" mass="18906">MGRDKGRPKVKNRPDAVRNPRAAEVGNIPVGKRPRREFTPQDPNDKLVILFSRVDVQGPWCLTKITTEDHLTLLNRIRSIESMTVHQVFSGDGRTGKDYDIESLPTKAAQERLVELELDDRDRISRLQIGGKQRLYGFREDSRFYAVWWDPEHEVYPSPKKHT</sequence>